<reference evidence="3 4" key="1">
    <citation type="submission" date="2019-09" db="EMBL/GenBank/DDBJ databases">
        <title>Isolation and complete genome sequencing of Methylocystis species.</title>
        <authorList>
            <person name="Rumah B.L."/>
            <person name="Stead C.E."/>
            <person name="Stevens B.C."/>
            <person name="Minton N.P."/>
            <person name="Grosse-Honebrink A."/>
            <person name="Zhang Y."/>
        </authorList>
    </citation>
    <scope>NUCLEOTIDE SEQUENCE [LARGE SCALE GENOMIC DNA]</scope>
    <source>
        <strain evidence="3 4">BRCS2</strain>
    </source>
</reference>
<dbReference type="Pfam" id="PF13473">
    <property type="entry name" value="Cupredoxin_1"/>
    <property type="match status" value="1"/>
</dbReference>
<dbReference type="InterPro" id="IPR008972">
    <property type="entry name" value="Cupredoxin"/>
</dbReference>
<keyword evidence="4" id="KW-1185">Reference proteome</keyword>
<accession>A0A6B8M7S4</accession>
<dbReference type="Gene3D" id="2.60.40.420">
    <property type="entry name" value="Cupredoxins - blue copper proteins"/>
    <property type="match status" value="1"/>
</dbReference>
<dbReference type="InterPro" id="IPR028096">
    <property type="entry name" value="EfeO_Cupredoxin"/>
</dbReference>
<protein>
    <submittedName>
        <fullName evidence="3">Cupredoxin domain-containing protein</fullName>
    </submittedName>
</protein>
<dbReference type="EMBL" id="CP044331">
    <property type="protein sequence ID" value="QGM97383.1"/>
    <property type="molecule type" value="Genomic_DNA"/>
</dbReference>
<keyword evidence="1" id="KW-0732">Signal</keyword>
<organism evidence="3 4">
    <name type="scientific">Methylocystis parvus</name>
    <dbReference type="NCBI Taxonomy" id="134"/>
    <lineage>
        <taxon>Bacteria</taxon>
        <taxon>Pseudomonadati</taxon>
        <taxon>Pseudomonadota</taxon>
        <taxon>Alphaproteobacteria</taxon>
        <taxon>Hyphomicrobiales</taxon>
        <taxon>Methylocystaceae</taxon>
        <taxon>Methylocystis</taxon>
    </lineage>
</organism>
<feature type="signal peptide" evidence="1">
    <location>
        <begin position="1"/>
        <end position="22"/>
    </location>
</feature>
<dbReference type="AlphaFoldDB" id="A0A6B8M7S4"/>
<name>A0A6B8M7S4_9HYPH</name>
<feature type="domain" description="EfeO-type cupredoxin-like" evidence="2">
    <location>
        <begin position="10"/>
        <end position="110"/>
    </location>
</feature>
<feature type="chain" id="PRO_5025344274" evidence="1">
    <location>
        <begin position="23"/>
        <end position="111"/>
    </location>
</feature>
<evidence type="ECO:0000313" key="3">
    <source>
        <dbReference type="EMBL" id="QGM97383.1"/>
    </source>
</evidence>
<dbReference type="KEGG" id="mpar:F7D14_07775"/>
<dbReference type="Proteomes" id="UP000422569">
    <property type="component" value="Chromosome"/>
</dbReference>
<dbReference type="SUPFAM" id="SSF49503">
    <property type="entry name" value="Cupredoxins"/>
    <property type="match status" value="1"/>
</dbReference>
<evidence type="ECO:0000313" key="4">
    <source>
        <dbReference type="Proteomes" id="UP000422569"/>
    </source>
</evidence>
<sequence length="111" mass="12181">MGPAMNKYAAAILIFVTGFAGAAAAETYTLTIKDHKFEPVELKIPADKAATLVVKNLDATPEEFESKPFRIEKVVPANSEASFQLRAMKPGRYKFFGEFHEDSAKGEVVVE</sequence>
<evidence type="ECO:0000256" key="1">
    <source>
        <dbReference type="SAM" id="SignalP"/>
    </source>
</evidence>
<proteinExistence type="predicted"/>
<gene>
    <name evidence="3" type="ORF">F7D14_07775</name>
</gene>
<evidence type="ECO:0000259" key="2">
    <source>
        <dbReference type="Pfam" id="PF13473"/>
    </source>
</evidence>